<evidence type="ECO:0000313" key="2">
    <source>
        <dbReference type="Proteomes" id="UP001056201"/>
    </source>
</evidence>
<proteinExistence type="predicted"/>
<gene>
    <name evidence="1" type="ORF">MW290_12825</name>
</gene>
<protein>
    <submittedName>
        <fullName evidence="1">Uncharacterized protein</fullName>
    </submittedName>
</protein>
<organism evidence="1 2">
    <name type="scientific">Aquincola tertiaricarbonis</name>
    <dbReference type="NCBI Taxonomy" id="391953"/>
    <lineage>
        <taxon>Bacteria</taxon>
        <taxon>Pseudomonadati</taxon>
        <taxon>Pseudomonadota</taxon>
        <taxon>Betaproteobacteria</taxon>
        <taxon>Burkholderiales</taxon>
        <taxon>Sphaerotilaceae</taxon>
        <taxon>Aquincola</taxon>
    </lineage>
</organism>
<sequence length="69" mass="7914">MTEQPSDRVKARLSQLFDELLRHDGFGDLSVEMRILKRGQKEVLIRCGKQYRYVLDFEPGDAAGACLDK</sequence>
<dbReference type="RefSeq" id="WP_250195039.1">
    <property type="nucleotide sequence ID" value="NZ_CP097635.1"/>
</dbReference>
<evidence type="ECO:0000313" key="1">
    <source>
        <dbReference type="EMBL" id="URI06776.1"/>
    </source>
</evidence>
<accession>A0ABY4S4L5</accession>
<dbReference type="EMBL" id="CP097635">
    <property type="protein sequence ID" value="URI06776.1"/>
    <property type="molecule type" value="Genomic_DNA"/>
</dbReference>
<dbReference type="Proteomes" id="UP001056201">
    <property type="component" value="Chromosome 1"/>
</dbReference>
<reference evidence="1" key="1">
    <citation type="submission" date="2022-05" db="EMBL/GenBank/DDBJ databases">
        <title>An RpoN-dependent PEP-CTERM gene is involved in floc formation of an Aquincola tertiaricarbonis strain.</title>
        <authorList>
            <person name="Qiu D."/>
            <person name="Xia M."/>
        </authorList>
    </citation>
    <scope>NUCLEOTIDE SEQUENCE</scope>
    <source>
        <strain evidence="1">RN12</strain>
    </source>
</reference>
<name>A0ABY4S4L5_AQUTE</name>
<keyword evidence="2" id="KW-1185">Reference proteome</keyword>